<evidence type="ECO:0008006" key="4">
    <source>
        <dbReference type="Google" id="ProtNLM"/>
    </source>
</evidence>
<name>A0A8J8VYK9_9EURO</name>
<dbReference type="OrthoDB" id="66144at2759"/>
<dbReference type="AlphaFoldDB" id="A0A8J8VYK9"/>
<dbReference type="SUPFAM" id="SSF53335">
    <property type="entry name" value="S-adenosyl-L-methionine-dependent methyltransferases"/>
    <property type="match status" value="1"/>
</dbReference>
<dbReference type="Pfam" id="PF13489">
    <property type="entry name" value="Methyltransf_23"/>
    <property type="match status" value="1"/>
</dbReference>
<proteinExistence type="predicted"/>
<dbReference type="PANTHER" id="PTHR43861:SF3">
    <property type="entry name" value="PUTATIVE (AFU_ORTHOLOGUE AFUA_2G14390)-RELATED"/>
    <property type="match status" value="1"/>
</dbReference>
<keyword evidence="3" id="KW-1185">Reference proteome</keyword>
<gene>
    <name evidence="2" type="ORF">PECM_008921</name>
</gene>
<dbReference type="Proteomes" id="UP000631181">
    <property type="component" value="Unassembled WGS sequence"/>
</dbReference>
<dbReference type="CDD" id="cd02440">
    <property type="entry name" value="AdoMet_MTases"/>
    <property type="match status" value="1"/>
</dbReference>
<sequence length="243" mass="26631">MSSAQPSEGNERFNSEAANWDTNPVVLEATRHAFQTLKPIIQTMSSSSSHGLDVLEVGCGTGLLTTQVAGLVNTIVAIDPAAEMIKMLHTKLTSNSAPKNILPIAQLLEDPEDPALPPADTASSSGQRRKYDLITSHLVLHHVPDLEPFLKVLLGCLKPRGRVALTDFEDFGPQAKYFHPPSKLDGVERHGIPRKGFADLMRKVGFIDVNVWVGWTMDVSTEEWREAPSKMPFPFLVCEGARP</sequence>
<comment type="caution">
    <text evidence="2">The sequence shown here is derived from an EMBL/GenBank/DDBJ whole genome shotgun (WGS) entry which is preliminary data.</text>
</comment>
<reference evidence="2" key="1">
    <citation type="journal article" date="2020" name="Front. Microbiol.">
        <title>Gene regulatory networks of Penicillium echinulatum 2HH and Penicillium oxalicum 114-2 inferred by a computational biology approach.</title>
        <authorList>
            <person name="Lenz A.R."/>
            <person name="Galan-Vasquez E."/>
            <person name="Balbinot E."/>
            <person name="De Abreu F.P."/>
            <person name="De Oliveira N.S."/>
            <person name="Da Rosa L.O."/>
            <person name="De Avila E Silva S."/>
            <person name="Camassola M."/>
            <person name="Dillon A.J.P."/>
            <person name="Perez-Rueda E."/>
        </authorList>
    </citation>
    <scope>NUCLEOTIDE SEQUENCE</scope>
    <source>
        <strain evidence="2">S1M29</strain>
    </source>
</reference>
<dbReference type="Gene3D" id="3.40.50.150">
    <property type="entry name" value="Vaccinia Virus protein VP39"/>
    <property type="match status" value="1"/>
</dbReference>
<dbReference type="InterPro" id="IPR029063">
    <property type="entry name" value="SAM-dependent_MTases_sf"/>
</dbReference>
<keyword evidence="1" id="KW-0808">Transferase</keyword>
<dbReference type="PANTHER" id="PTHR43861">
    <property type="entry name" value="TRANS-ACONITATE 2-METHYLTRANSFERASE-RELATED"/>
    <property type="match status" value="1"/>
</dbReference>
<evidence type="ECO:0000313" key="2">
    <source>
        <dbReference type="EMBL" id="KAF7714031.1"/>
    </source>
</evidence>
<organism evidence="2 3">
    <name type="scientific">Penicillium ucsense</name>
    <dbReference type="NCBI Taxonomy" id="2839758"/>
    <lineage>
        <taxon>Eukaryota</taxon>
        <taxon>Fungi</taxon>
        <taxon>Dikarya</taxon>
        <taxon>Ascomycota</taxon>
        <taxon>Pezizomycotina</taxon>
        <taxon>Eurotiomycetes</taxon>
        <taxon>Eurotiomycetidae</taxon>
        <taxon>Eurotiales</taxon>
        <taxon>Aspergillaceae</taxon>
        <taxon>Penicillium</taxon>
    </lineage>
</organism>
<accession>A0A8J8VYK9</accession>
<evidence type="ECO:0000313" key="3">
    <source>
        <dbReference type="Proteomes" id="UP000631181"/>
    </source>
</evidence>
<dbReference type="GO" id="GO:0016740">
    <property type="term" value="F:transferase activity"/>
    <property type="evidence" value="ECO:0007669"/>
    <property type="project" value="UniProtKB-KW"/>
</dbReference>
<dbReference type="EMBL" id="WIWV01000098">
    <property type="protein sequence ID" value="KAF7714031.1"/>
    <property type="molecule type" value="Genomic_DNA"/>
</dbReference>
<evidence type="ECO:0000256" key="1">
    <source>
        <dbReference type="ARBA" id="ARBA00022679"/>
    </source>
</evidence>
<protein>
    <recommendedName>
        <fullName evidence="4">S-adenosyl-L-methionine-dependent methyltransferase</fullName>
    </recommendedName>
</protein>